<dbReference type="AlphaFoldDB" id="A0A5P2DR40"/>
<dbReference type="Pfam" id="PF13796">
    <property type="entry name" value="Sensor"/>
    <property type="match status" value="1"/>
</dbReference>
<dbReference type="Proteomes" id="UP000324101">
    <property type="component" value="Chromosome"/>
</dbReference>
<feature type="domain" description="Putative sensor" evidence="11">
    <location>
        <begin position="42"/>
        <end position="197"/>
    </location>
</feature>
<proteinExistence type="predicted"/>
<keyword evidence="9" id="KW-0472">Membrane</keyword>
<evidence type="ECO:0000256" key="7">
    <source>
        <dbReference type="ARBA" id="ARBA00022840"/>
    </source>
</evidence>
<feature type="domain" description="Signal transduction histidine kinase subgroup 3 dimerisation and phosphoacceptor" evidence="10">
    <location>
        <begin position="226"/>
        <end position="293"/>
    </location>
</feature>
<dbReference type="EMBL" id="CP029189">
    <property type="protein sequence ID" value="QES57313.1"/>
    <property type="molecule type" value="Genomic_DNA"/>
</dbReference>
<evidence type="ECO:0000313" key="12">
    <source>
        <dbReference type="EMBL" id="QES57313.1"/>
    </source>
</evidence>
<keyword evidence="9" id="KW-0812">Transmembrane</keyword>
<feature type="transmembrane region" description="Helical" evidence="9">
    <location>
        <begin position="167"/>
        <end position="186"/>
    </location>
</feature>
<keyword evidence="7" id="KW-0067">ATP-binding</keyword>
<keyword evidence="6 12" id="KW-0418">Kinase</keyword>
<keyword evidence="5" id="KW-0547">Nucleotide-binding</keyword>
<keyword evidence="4" id="KW-0808">Transferase</keyword>
<name>A0A5P2DR40_STRVZ</name>
<evidence type="ECO:0000256" key="2">
    <source>
        <dbReference type="ARBA" id="ARBA00012438"/>
    </source>
</evidence>
<comment type="catalytic activity">
    <reaction evidence="1">
        <text>ATP + protein L-histidine = ADP + protein N-phospho-L-histidine.</text>
        <dbReference type="EC" id="2.7.13.3"/>
    </reaction>
</comment>
<dbReference type="RefSeq" id="WP_150260121.1">
    <property type="nucleotide sequence ID" value="NZ_CP029189.1"/>
</dbReference>
<evidence type="ECO:0000256" key="1">
    <source>
        <dbReference type="ARBA" id="ARBA00000085"/>
    </source>
</evidence>
<dbReference type="PANTHER" id="PTHR24421">
    <property type="entry name" value="NITRATE/NITRITE SENSOR PROTEIN NARX-RELATED"/>
    <property type="match status" value="1"/>
</dbReference>
<evidence type="ECO:0000256" key="8">
    <source>
        <dbReference type="ARBA" id="ARBA00023012"/>
    </source>
</evidence>
<evidence type="ECO:0000259" key="10">
    <source>
        <dbReference type="Pfam" id="PF07730"/>
    </source>
</evidence>
<dbReference type="Gene3D" id="1.20.5.1930">
    <property type="match status" value="1"/>
</dbReference>
<keyword evidence="3" id="KW-0597">Phosphoprotein</keyword>
<dbReference type="CDD" id="cd16917">
    <property type="entry name" value="HATPase_UhpB-NarQ-NarX-like"/>
    <property type="match status" value="1"/>
</dbReference>
<dbReference type="EC" id="2.7.13.3" evidence="2"/>
<dbReference type="OrthoDB" id="5242012at2"/>
<dbReference type="InterPro" id="IPR011712">
    <property type="entry name" value="Sig_transdc_His_kin_sub3_dim/P"/>
</dbReference>
<dbReference type="GO" id="GO:0000155">
    <property type="term" value="F:phosphorelay sensor kinase activity"/>
    <property type="evidence" value="ECO:0007669"/>
    <property type="project" value="InterPro"/>
</dbReference>
<sequence length="425" mass="44910">MAIRGGAPRHAYTWITAHAPWSAWAWRNTTFTAAAIPAALPVLLGLTATVTAPGPGRLPPLLVLLLGPLLTRLQRSRFRTLLGLDVPRAEREGGRFSPLAAARWLRSEAAWRQYGYHLLVSPLAAVAGALVVLAWAFGAAATCVYGWIWILPTDTRTPAWSTDCDAVTVGGVLLLLLAPWLAALIARLDSVAAASLLGPNRARELERRVEDLAESRAGVLDAADLERRRIERDLHDGAQQRLVALAMNLGIARATLTDLPAEAKAVIDEAHRGAKEAIEELNNLVRGLHPAVLEDRGLDAALSGIAARAPFPVELTVDIAQRPGATVEAVAYFVVSETLANVAKHARAAHCRVHAERVPAAGGPAHGEALLRITVTDDGVGGADPARGTGLVGLRKRVGSVDGTIMIESPLGGPTVITVELPCGL</sequence>
<dbReference type="GO" id="GO:0016020">
    <property type="term" value="C:membrane"/>
    <property type="evidence" value="ECO:0007669"/>
    <property type="project" value="InterPro"/>
</dbReference>
<protein>
    <recommendedName>
        <fullName evidence="2">histidine kinase</fullName>
        <ecNumber evidence="2">2.7.13.3</ecNumber>
    </recommendedName>
</protein>
<dbReference type="Pfam" id="PF07730">
    <property type="entry name" value="HisKA_3"/>
    <property type="match status" value="1"/>
</dbReference>
<gene>
    <name evidence="12" type="ORF">DEJ51_26625</name>
</gene>
<evidence type="ECO:0000256" key="9">
    <source>
        <dbReference type="SAM" id="Phobius"/>
    </source>
</evidence>
<evidence type="ECO:0000313" key="13">
    <source>
        <dbReference type="Proteomes" id="UP000324101"/>
    </source>
</evidence>
<evidence type="ECO:0000259" key="11">
    <source>
        <dbReference type="Pfam" id="PF13796"/>
    </source>
</evidence>
<reference evidence="12 13" key="1">
    <citation type="submission" date="2018-05" db="EMBL/GenBank/DDBJ databases">
        <title>Streptomyces venezuelae.</title>
        <authorList>
            <person name="Kim W."/>
            <person name="Lee N."/>
            <person name="Cho B.-K."/>
        </authorList>
    </citation>
    <scope>NUCLEOTIDE SEQUENCE [LARGE SCALE GENOMIC DNA]</scope>
    <source>
        <strain evidence="12 13">ATCC 21018</strain>
    </source>
</reference>
<evidence type="ECO:0000256" key="4">
    <source>
        <dbReference type="ARBA" id="ARBA00022679"/>
    </source>
</evidence>
<dbReference type="InterPro" id="IPR025828">
    <property type="entry name" value="Put_sensor_dom"/>
</dbReference>
<accession>A0A5P2DR40</accession>
<dbReference type="InterPro" id="IPR050482">
    <property type="entry name" value="Sensor_HK_TwoCompSys"/>
</dbReference>
<organism evidence="12 13">
    <name type="scientific">Streptomyces venezuelae</name>
    <dbReference type="NCBI Taxonomy" id="54571"/>
    <lineage>
        <taxon>Bacteria</taxon>
        <taxon>Bacillati</taxon>
        <taxon>Actinomycetota</taxon>
        <taxon>Actinomycetes</taxon>
        <taxon>Kitasatosporales</taxon>
        <taxon>Streptomycetaceae</taxon>
        <taxon>Streptomyces</taxon>
    </lineage>
</organism>
<dbReference type="SUPFAM" id="SSF55874">
    <property type="entry name" value="ATPase domain of HSP90 chaperone/DNA topoisomerase II/histidine kinase"/>
    <property type="match status" value="1"/>
</dbReference>
<evidence type="ECO:0000256" key="3">
    <source>
        <dbReference type="ARBA" id="ARBA00022553"/>
    </source>
</evidence>
<dbReference type="Gene3D" id="3.30.565.10">
    <property type="entry name" value="Histidine kinase-like ATPase, C-terminal domain"/>
    <property type="match status" value="1"/>
</dbReference>
<dbReference type="GO" id="GO:0005524">
    <property type="term" value="F:ATP binding"/>
    <property type="evidence" value="ECO:0007669"/>
    <property type="project" value="UniProtKB-KW"/>
</dbReference>
<feature type="transmembrane region" description="Helical" evidence="9">
    <location>
        <begin position="114"/>
        <end position="147"/>
    </location>
</feature>
<dbReference type="GO" id="GO:0046983">
    <property type="term" value="F:protein dimerization activity"/>
    <property type="evidence" value="ECO:0007669"/>
    <property type="project" value="InterPro"/>
</dbReference>
<evidence type="ECO:0000256" key="6">
    <source>
        <dbReference type="ARBA" id="ARBA00022777"/>
    </source>
</evidence>
<dbReference type="InterPro" id="IPR036890">
    <property type="entry name" value="HATPase_C_sf"/>
</dbReference>
<keyword evidence="9" id="KW-1133">Transmembrane helix</keyword>
<evidence type="ECO:0000256" key="5">
    <source>
        <dbReference type="ARBA" id="ARBA00022741"/>
    </source>
</evidence>
<dbReference type="PANTHER" id="PTHR24421:SF10">
    <property type="entry name" value="NITRATE_NITRITE SENSOR PROTEIN NARQ"/>
    <property type="match status" value="1"/>
</dbReference>
<keyword evidence="8" id="KW-0902">Two-component regulatory system</keyword>
<feature type="transmembrane region" description="Helical" evidence="9">
    <location>
        <begin position="31"/>
        <end position="50"/>
    </location>
</feature>